<dbReference type="EMBL" id="JASNQZ010000017">
    <property type="protein sequence ID" value="KAL0945735.1"/>
    <property type="molecule type" value="Genomic_DNA"/>
</dbReference>
<gene>
    <name evidence="1" type="ORF">HGRIS_014881</name>
</gene>
<dbReference type="Proteomes" id="UP001556367">
    <property type="component" value="Unassembled WGS sequence"/>
</dbReference>
<proteinExistence type="predicted"/>
<sequence length="910" mass="103293">MNPAAASDVEDITETLEATSISNKQTIADWLASESKTRIMFLEMRLSTLDSDSTALGDFDFILKGWLPSHLLEAYVTNRVLRPLDELVKIRNTHPKLVDFIPLAYMTPDESIAGPADPLRDPAKQRRILAQAFAQPLQGGIVVRFLDDLGHYGYIYDPNEHYGRVIALTQASGEGKSYLVFHLTKKRITVSICFRGLGRNMKPQAAQDGWPPQDTPICVFFAEHMKEGESGDHFKAEELAGVFLGALFHVMTEVLGQFRTLEGFNSQWEYASKIREDSFERVRLKAEALLSQLEKDNSWKDMRTKFEMPTNEPKPGQRDGVTGIAWYDAIFKTVVEPYLVTLLKLRKKLKMGEEVIIALDECTQINNFLPVSKPENLAPLQVISLVAVQRIIKACERYPCWFLLLDTKSAVSVLHPPRGEAAPSYRLREAHNPLPVWPYFEYDLMVDKGFEPEPTPQEALSLRHQRCYGRPYWWAIQPELKIIPHAIPKLLGRTDTFNVFSEHEVFAVLSARVLPTLAENQAATYIASEGVRSHMRILRGVINRSILWTSAPSEPILAIAAATSMLPFSEKHRHTTVHRHKTYDDVITTFVNKLILQKEIIEKGTLGELISRLFLTIARDAALGCRPFVDLSENITTVSLHEFFVALLGDSFYEGKPEIVQELKQYVINFTHFVQISRNISLLTPTLLYHAWFDDPPAYVVTNADQILILRCRGVALQCVFGQSICDVLLVAYDKDYLAEPFDAQHCYVVSVQVKFKAKAAEGPLVRGLTVPFLFNGDKLPKSMPPNLQKPKHLVMFMDLGTDTDFKPRPPHPQVRVECEAAAFHAEERKDTDKQLPWHSKETYYFKDPQDEPKRWCINVRGRHGYPKVKSMGSHLLSANLWGSFAGSEFPKSEALQSKQLDTLREQVLY</sequence>
<dbReference type="PANTHER" id="PTHR33266:SF1">
    <property type="entry name" value="F-BOX DOMAIN-CONTAINING PROTEIN"/>
    <property type="match status" value="1"/>
</dbReference>
<name>A0ABR3IR23_9AGAR</name>
<dbReference type="PANTHER" id="PTHR33266">
    <property type="entry name" value="CHROMOSOME 15, WHOLE GENOME SHOTGUN SEQUENCE"/>
    <property type="match status" value="1"/>
</dbReference>
<evidence type="ECO:0000313" key="1">
    <source>
        <dbReference type="EMBL" id="KAL0945735.1"/>
    </source>
</evidence>
<protein>
    <submittedName>
        <fullName evidence="1">Uncharacterized protein</fullName>
    </submittedName>
</protein>
<keyword evidence="2" id="KW-1185">Reference proteome</keyword>
<evidence type="ECO:0000313" key="2">
    <source>
        <dbReference type="Proteomes" id="UP001556367"/>
    </source>
</evidence>
<accession>A0ABR3IR23</accession>
<comment type="caution">
    <text evidence="1">The sequence shown here is derived from an EMBL/GenBank/DDBJ whole genome shotgun (WGS) entry which is preliminary data.</text>
</comment>
<organism evidence="1 2">
    <name type="scientific">Hohenbuehelia grisea</name>
    <dbReference type="NCBI Taxonomy" id="104357"/>
    <lineage>
        <taxon>Eukaryota</taxon>
        <taxon>Fungi</taxon>
        <taxon>Dikarya</taxon>
        <taxon>Basidiomycota</taxon>
        <taxon>Agaricomycotina</taxon>
        <taxon>Agaricomycetes</taxon>
        <taxon>Agaricomycetidae</taxon>
        <taxon>Agaricales</taxon>
        <taxon>Pleurotineae</taxon>
        <taxon>Pleurotaceae</taxon>
        <taxon>Hohenbuehelia</taxon>
    </lineage>
</organism>
<reference evidence="2" key="1">
    <citation type="submission" date="2024-06" db="EMBL/GenBank/DDBJ databases">
        <title>Multi-omics analyses provide insights into the biosynthesis of the anticancer antibiotic pleurotin in Hohenbuehelia grisea.</title>
        <authorList>
            <person name="Weaver J.A."/>
            <person name="Alberti F."/>
        </authorList>
    </citation>
    <scope>NUCLEOTIDE SEQUENCE [LARGE SCALE GENOMIC DNA]</scope>
    <source>
        <strain evidence="2">T-177</strain>
    </source>
</reference>